<dbReference type="Proteomes" id="UP001160499">
    <property type="component" value="Unassembled WGS sequence"/>
</dbReference>
<accession>A0ABT6LZE5</accession>
<evidence type="ECO:0000313" key="2">
    <source>
        <dbReference type="Proteomes" id="UP001160499"/>
    </source>
</evidence>
<keyword evidence="2" id="KW-1185">Reference proteome</keyword>
<dbReference type="EMBL" id="JARXVH010000025">
    <property type="protein sequence ID" value="MDH6221673.1"/>
    <property type="molecule type" value="Genomic_DNA"/>
</dbReference>
<evidence type="ECO:0000313" key="1">
    <source>
        <dbReference type="EMBL" id="MDH6221673.1"/>
    </source>
</evidence>
<protein>
    <submittedName>
        <fullName evidence="1">Uncharacterized protein</fullName>
    </submittedName>
</protein>
<gene>
    <name evidence="1" type="ORF">M2283_009020</name>
</gene>
<organism evidence="1 2">
    <name type="scientific">Streptomyces pseudovenezuelae</name>
    <dbReference type="NCBI Taxonomy" id="67350"/>
    <lineage>
        <taxon>Bacteria</taxon>
        <taxon>Bacillati</taxon>
        <taxon>Actinomycetota</taxon>
        <taxon>Actinomycetes</taxon>
        <taxon>Kitasatosporales</taxon>
        <taxon>Streptomycetaceae</taxon>
        <taxon>Streptomyces</taxon>
        <taxon>Streptomyces aurantiacus group</taxon>
    </lineage>
</organism>
<comment type="caution">
    <text evidence="1">The sequence shown here is derived from an EMBL/GenBank/DDBJ whole genome shotgun (WGS) entry which is preliminary data.</text>
</comment>
<sequence>MAPRALNHEPCVDYSTLFDLVKFSFGVVAGACSLVFNYAASELLQLLQQHIRRCNADTAIQHGDIAALALDAYLRAHGYPPQPTSTT</sequence>
<dbReference type="RefSeq" id="WP_280882380.1">
    <property type="nucleotide sequence ID" value="NZ_JARXVH010000025.1"/>
</dbReference>
<reference evidence="1 2" key="1">
    <citation type="submission" date="2023-04" db="EMBL/GenBank/DDBJ databases">
        <title>Forest soil microbial communities from Buena Vista Peninsula, Colon Province, Panama.</title>
        <authorList>
            <person name="Bouskill N."/>
        </authorList>
    </citation>
    <scope>NUCLEOTIDE SEQUENCE [LARGE SCALE GENOMIC DNA]</scope>
    <source>
        <strain evidence="1 2">GGS1</strain>
    </source>
</reference>
<proteinExistence type="predicted"/>
<name>A0ABT6LZE5_9ACTN</name>